<dbReference type="AlphaFoldDB" id="A0AAN9E4W1"/>
<evidence type="ECO:0000313" key="2">
    <source>
        <dbReference type="Proteomes" id="UP001372338"/>
    </source>
</evidence>
<keyword evidence="2" id="KW-1185">Reference proteome</keyword>
<accession>A0AAN9E4W1</accession>
<protein>
    <submittedName>
        <fullName evidence="1">Uncharacterized protein</fullName>
    </submittedName>
</protein>
<evidence type="ECO:0000313" key="1">
    <source>
        <dbReference type="EMBL" id="KAK7243715.1"/>
    </source>
</evidence>
<gene>
    <name evidence="1" type="ORF">RIF29_38525</name>
</gene>
<dbReference type="EMBL" id="JAYWIO010000008">
    <property type="protein sequence ID" value="KAK7243715.1"/>
    <property type="molecule type" value="Genomic_DNA"/>
</dbReference>
<dbReference type="Proteomes" id="UP001372338">
    <property type="component" value="Unassembled WGS sequence"/>
</dbReference>
<organism evidence="1 2">
    <name type="scientific">Crotalaria pallida</name>
    <name type="common">Smooth rattlebox</name>
    <name type="synonym">Crotalaria striata</name>
    <dbReference type="NCBI Taxonomy" id="3830"/>
    <lineage>
        <taxon>Eukaryota</taxon>
        <taxon>Viridiplantae</taxon>
        <taxon>Streptophyta</taxon>
        <taxon>Embryophyta</taxon>
        <taxon>Tracheophyta</taxon>
        <taxon>Spermatophyta</taxon>
        <taxon>Magnoliopsida</taxon>
        <taxon>eudicotyledons</taxon>
        <taxon>Gunneridae</taxon>
        <taxon>Pentapetalae</taxon>
        <taxon>rosids</taxon>
        <taxon>fabids</taxon>
        <taxon>Fabales</taxon>
        <taxon>Fabaceae</taxon>
        <taxon>Papilionoideae</taxon>
        <taxon>50 kb inversion clade</taxon>
        <taxon>genistoids sensu lato</taxon>
        <taxon>core genistoids</taxon>
        <taxon>Crotalarieae</taxon>
        <taxon>Crotalaria</taxon>
    </lineage>
</organism>
<reference evidence="1 2" key="1">
    <citation type="submission" date="2024-01" db="EMBL/GenBank/DDBJ databases">
        <title>The genomes of 5 underutilized Papilionoideae crops provide insights into root nodulation and disease resistanc.</title>
        <authorList>
            <person name="Yuan L."/>
        </authorList>
    </citation>
    <scope>NUCLEOTIDE SEQUENCE [LARGE SCALE GENOMIC DNA]</scope>
    <source>
        <strain evidence="1">ZHUSHIDOU_FW_LH</strain>
        <tissue evidence="1">Leaf</tissue>
    </source>
</reference>
<comment type="caution">
    <text evidence="1">The sequence shown here is derived from an EMBL/GenBank/DDBJ whole genome shotgun (WGS) entry which is preliminary data.</text>
</comment>
<proteinExistence type="predicted"/>
<name>A0AAN9E4W1_CROPI</name>
<sequence length="155" mass="17080">MVNEAVPDCVTWQGALDGVYTAKSGYTWMLDLDDAEKGFKDFGIRFITAIWWIWRARCDECIKLQDTTTQTVIHRASMMAVDIGRCYGVSAANVKQARWLSWVIPSLNVTVLNVDGSSLGNPGNAGAVCCGINMVSGSVVLRVTMAFLITFIWSF</sequence>